<organism evidence="1 2">
    <name type="scientific">Octadecabacter dasysiphoniae</name>
    <dbReference type="NCBI Taxonomy" id="2909341"/>
    <lineage>
        <taxon>Bacteria</taxon>
        <taxon>Pseudomonadati</taxon>
        <taxon>Pseudomonadota</taxon>
        <taxon>Alphaproteobacteria</taxon>
        <taxon>Rhodobacterales</taxon>
        <taxon>Roseobacteraceae</taxon>
        <taxon>Octadecabacter</taxon>
    </lineage>
</organism>
<dbReference type="EMBL" id="JAKGAQ010000006">
    <property type="protein sequence ID" value="MCF2872893.1"/>
    <property type="molecule type" value="Genomic_DNA"/>
</dbReference>
<dbReference type="Gene3D" id="3.40.1350.10">
    <property type="match status" value="1"/>
</dbReference>
<sequence length="231" mass="26096">MKDEIFDCGADVAPLPSRATRRIAKRSKSSSRGGIVVHLPGWARPRIVYFESKLEQRVLFLLLARGDVIDLWEQPPSITFWDEGGRRRTHFCDFLIRLSSGRRVAIAIKPAKLASRISFVRDLQCIRAAMTEDFADDLVLITDQDFTKAEALNAERFHEFSRSRNEMAFERLRDVIRSISFPTSVGALAKSLDAGDQSFRTVFIAIYEGLLSVDRTIPIDTDTAVYLGVVQ</sequence>
<gene>
    <name evidence="1" type="ORF">L0664_17640</name>
</gene>
<proteinExistence type="predicted"/>
<evidence type="ECO:0008006" key="3">
    <source>
        <dbReference type="Google" id="ProtNLM"/>
    </source>
</evidence>
<accession>A0ABS9D0D8</accession>
<evidence type="ECO:0000313" key="2">
    <source>
        <dbReference type="Proteomes" id="UP001200557"/>
    </source>
</evidence>
<comment type="caution">
    <text evidence="1">The sequence shown here is derived from an EMBL/GenBank/DDBJ whole genome shotgun (WGS) entry which is preliminary data.</text>
</comment>
<reference evidence="1 2" key="1">
    <citation type="submission" date="2022-01" db="EMBL/GenBank/DDBJ databases">
        <title>Octadecabacter sp. nov., isolated from a marine alga.</title>
        <authorList>
            <person name="Jin M.S."/>
            <person name="Kim H.M."/>
            <person name="Han D.M."/>
            <person name="Jung J.J."/>
            <person name="Jeon C.O."/>
        </authorList>
    </citation>
    <scope>NUCLEOTIDE SEQUENCE [LARGE SCALE GENOMIC DNA]</scope>
    <source>
        <strain evidence="1 2">G9-8</strain>
    </source>
</reference>
<dbReference type="RefSeq" id="WP_235227225.1">
    <property type="nucleotide sequence ID" value="NZ_JAKGAQ010000006.1"/>
</dbReference>
<protein>
    <recommendedName>
        <fullName evidence="3">TnsA endonuclease N-terminal domain-containing protein</fullName>
    </recommendedName>
</protein>
<dbReference type="Proteomes" id="UP001200557">
    <property type="component" value="Unassembled WGS sequence"/>
</dbReference>
<name>A0ABS9D0D8_9RHOB</name>
<dbReference type="InterPro" id="IPR011856">
    <property type="entry name" value="tRNA_endonuc-like_dom_sf"/>
</dbReference>
<keyword evidence="2" id="KW-1185">Reference proteome</keyword>
<evidence type="ECO:0000313" key="1">
    <source>
        <dbReference type="EMBL" id="MCF2872893.1"/>
    </source>
</evidence>